<sequence length="968" mass="117053">MKRVIVQKLTVSERQSEQKTKGVLEVTGIQSRRKRNFFCLELYPSGFQPDSSGQYKFADMFLCQVRGEALECHCQILFWGDGEPAVIVKPGTCSFDANSKKCLIPKVFPLDETSAVLVKDFMDLRCDVTIFTNEGESYSIDISSDEGPRLDCSRLFPNKHLSDMSFRSKCGKLMAAHKAIVASASPKFAKSYVQNELENNVYKRSWSTRLSPKCCGTFTRLPDQPAIGMCDSTKNRIDSHGRFLRESVEMAKSLKQPSLFDEFDRLFKNCSNNALATQRNLAYHTRSSADDDESKINAVSNERSAEKRKCHSCDFLRCVDLYMRALPKQGTNYVEPRDGTSSALRDSSAPRDSRSRRDSPQLYIFERCYTHSRVRPSDKFTIKCSPTSTQELYCVLLLLLLLLLLLVYAVELGRAGVWTLFSVISYNELSLLISRCTSMRYTMVSHIHVIKRFDRLNFFNASIVTAWAITKLLTWDENYLANIKVDTEGNILPMKGTSSKASTSSNKIKSTKKNTAANSKASRQKKLQNLPSIFEDLEKENSDEENAGPSSKKLKTADFEESDYASDEYGLGYESDEEKKGDRKRREEEDRERREREDRDRRERVDRERREREDRERREREDRERREREDRERREREDQERREREDQERRDQEDRERREREDRERREREDQERRDQEDRERREREDRERREREDQERRDQEDRERREREDQERREREDQERRDQEDRERREREDRERREREDQERRDQEDRERREREDRERREREDRERRDQEDRERREREDQERREREDQERRDQEDRERREREDRERREREDRERRDQEDRERREREDRERREPEDRERREPEDRERREREDRERRVREQNDRDRRARQRARNADQVDPLEECRISGPGKVRLCKVYNVWIHVADITYMQRWLDNPRELVRRLLKKLVGEHHLMYMCARGRSRNTQAIPEDIINAVECKSYSFLIF</sequence>
<organism evidence="3 4">
    <name type="scientific">Trichogramma brassicae</name>
    <dbReference type="NCBI Taxonomy" id="86971"/>
    <lineage>
        <taxon>Eukaryota</taxon>
        <taxon>Metazoa</taxon>
        <taxon>Ecdysozoa</taxon>
        <taxon>Arthropoda</taxon>
        <taxon>Hexapoda</taxon>
        <taxon>Insecta</taxon>
        <taxon>Pterygota</taxon>
        <taxon>Neoptera</taxon>
        <taxon>Endopterygota</taxon>
        <taxon>Hymenoptera</taxon>
        <taxon>Apocrita</taxon>
        <taxon>Proctotrupomorpha</taxon>
        <taxon>Chalcidoidea</taxon>
        <taxon>Trichogrammatidae</taxon>
        <taxon>Trichogramma</taxon>
    </lineage>
</organism>
<feature type="compositionally biased region" description="Acidic residues" evidence="1">
    <location>
        <begin position="535"/>
        <end position="546"/>
    </location>
</feature>
<keyword evidence="2" id="KW-1133">Transmembrane helix</keyword>
<evidence type="ECO:0000256" key="1">
    <source>
        <dbReference type="SAM" id="MobiDB-lite"/>
    </source>
</evidence>
<evidence type="ECO:0000313" key="3">
    <source>
        <dbReference type="EMBL" id="CAB0037867.1"/>
    </source>
</evidence>
<reference evidence="3 4" key="1">
    <citation type="submission" date="2020-02" db="EMBL/GenBank/DDBJ databases">
        <authorList>
            <person name="Ferguson B K."/>
        </authorList>
    </citation>
    <scope>NUCLEOTIDE SEQUENCE [LARGE SCALE GENOMIC DNA]</scope>
</reference>
<protein>
    <submittedName>
        <fullName evidence="3">Uncharacterized protein</fullName>
    </submittedName>
</protein>
<proteinExistence type="predicted"/>
<feature type="region of interest" description="Disordered" evidence="1">
    <location>
        <begin position="495"/>
        <end position="819"/>
    </location>
</feature>
<keyword evidence="2" id="KW-0472">Membrane</keyword>
<keyword evidence="4" id="KW-1185">Reference proteome</keyword>
<evidence type="ECO:0000313" key="4">
    <source>
        <dbReference type="Proteomes" id="UP000479190"/>
    </source>
</evidence>
<dbReference type="Proteomes" id="UP000479190">
    <property type="component" value="Unassembled WGS sequence"/>
</dbReference>
<feature type="compositionally biased region" description="Basic and acidic residues" evidence="1">
    <location>
        <begin position="348"/>
        <end position="357"/>
    </location>
</feature>
<feature type="transmembrane region" description="Helical" evidence="2">
    <location>
        <begin position="392"/>
        <end position="410"/>
    </location>
</feature>
<name>A0A6H5IJG8_9HYME</name>
<dbReference type="EMBL" id="CADCXV010000876">
    <property type="protein sequence ID" value="CAB0037867.1"/>
    <property type="molecule type" value="Genomic_DNA"/>
</dbReference>
<feature type="region of interest" description="Disordered" evidence="1">
    <location>
        <begin position="332"/>
        <end position="357"/>
    </location>
</feature>
<keyword evidence="2" id="KW-0812">Transmembrane</keyword>
<accession>A0A6H5IJG8</accession>
<evidence type="ECO:0000256" key="2">
    <source>
        <dbReference type="SAM" id="Phobius"/>
    </source>
</evidence>
<feature type="compositionally biased region" description="Basic and acidic residues" evidence="1">
    <location>
        <begin position="577"/>
        <end position="819"/>
    </location>
</feature>
<gene>
    <name evidence="3" type="ORF">TBRA_LOCUS9675</name>
</gene>
<feature type="compositionally biased region" description="Low complexity" evidence="1">
    <location>
        <begin position="495"/>
        <end position="518"/>
    </location>
</feature>
<dbReference type="AlphaFoldDB" id="A0A6H5IJG8"/>